<evidence type="ECO:0000313" key="2">
    <source>
        <dbReference type="Proteomes" id="UP001454036"/>
    </source>
</evidence>
<dbReference type="EMBL" id="BAABME010017253">
    <property type="protein sequence ID" value="GAA0149392.1"/>
    <property type="molecule type" value="Genomic_DNA"/>
</dbReference>
<evidence type="ECO:0000313" key="1">
    <source>
        <dbReference type="EMBL" id="GAA0149392.1"/>
    </source>
</evidence>
<name>A0AAV3PCE1_LITER</name>
<dbReference type="Proteomes" id="UP001454036">
    <property type="component" value="Unassembled WGS sequence"/>
</dbReference>
<keyword evidence="2" id="KW-1185">Reference proteome</keyword>
<gene>
    <name evidence="1" type="ORF">LIER_36925</name>
</gene>
<organism evidence="1 2">
    <name type="scientific">Lithospermum erythrorhizon</name>
    <name type="common">Purple gromwell</name>
    <name type="synonym">Lithospermum officinale var. erythrorhizon</name>
    <dbReference type="NCBI Taxonomy" id="34254"/>
    <lineage>
        <taxon>Eukaryota</taxon>
        <taxon>Viridiplantae</taxon>
        <taxon>Streptophyta</taxon>
        <taxon>Embryophyta</taxon>
        <taxon>Tracheophyta</taxon>
        <taxon>Spermatophyta</taxon>
        <taxon>Magnoliopsida</taxon>
        <taxon>eudicotyledons</taxon>
        <taxon>Gunneridae</taxon>
        <taxon>Pentapetalae</taxon>
        <taxon>asterids</taxon>
        <taxon>lamiids</taxon>
        <taxon>Boraginales</taxon>
        <taxon>Boraginaceae</taxon>
        <taxon>Boraginoideae</taxon>
        <taxon>Lithospermeae</taxon>
        <taxon>Lithospermum</taxon>
    </lineage>
</organism>
<dbReference type="AlphaFoldDB" id="A0AAV3PCE1"/>
<accession>A0AAV3PCE1</accession>
<proteinExistence type="predicted"/>
<sequence length="66" mass="7838">MSLHWKLSELPVLTPEFCRMISKAGRHDQYRSGTHKDPHELARLFRETTTFNRMYGDSCGKPRFRI</sequence>
<protein>
    <submittedName>
        <fullName evidence="1">Uncharacterized protein</fullName>
    </submittedName>
</protein>
<comment type="caution">
    <text evidence="1">The sequence shown here is derived from an EMBL/GenBank/DDBJ whole genome shotgun (WGS) entry which is preliminary data.</text>
</comment>
<reference evidence="1 2" key="1">
    <citation type="submission" date="2024-01" db="EMBL/GenBank/DDBJ databases">
        <title>The complete chloroplast genome sequence of Lithospermum erythrorhizon: insights into the phylogenetic relationship among Boraginaceae species and the maternal lineages of purple gromwells.</title>
        <authorList>
            <person name="Okada T."/>
            <person name="Watanabe K."/>
        </authorList>
    </citation>
    <scope>NUCLEOTIDE SEQUENCE [LARGE SCALE GENOMIC DNA]</scope>
</reference>